<feature type="compositionally biased region" description="Polar residues" evidence="1">
    <location>
        <begin position="262"/>
        <end position="275"/>
    </location>
</feature>
<keyword evidence="2" id="KW-0732">Signal</keyword>
<dbReference type="Proteomes" id="UP000502118">
    <property type="component" value="Chromosome"/>
</dbReference>
<gene>
    <name evidence="3" type="ORF">HLA92_02020</name>
</gene>
<name>A0A6M4JGR3_9MOLU</name>
<dbReference type="InterPro" id="IPR027593">
    <property type="entry name" value="Aro_clust"/>
</dbReference>
<dbReference type="KEGG" id="mmio:HLA92_02020"/>
<feature type="compositionally biased region" description="Acidic residues" evidence="1">
    <location>
        <begin position="247"/>
        <end position="259"/>
    </location>
</feature>
<dbReference type="RefSeq" id="WP_171113046.1">
    <property type="nucleotide sequence ID" value="NZ_CP053097.1"/>
</dbReference>
<dbReference type="PROSITE" id="PS51257">
    <property type="entry name" value="PROKAR_LIPOPROTEIN"/>
    <property type="match status" value="1"/>
</dbReference>
<feature type="chain" id="PRO_5026713964" description="Lipoprotein" evidence="2">
    <location>
        <begin position="25"/>
        <end position="353"/>
    </location>
</feature>
<evidence type="ECO:0000313" key="4">
    <source>
        <dbReference type="Proteomes" id="UP000502118"/>
    </source>
</evidence>
<feature type="region of interest" description="Disordered" evidence="1">
    <location>
        <begin position="247"/>
        <end position="276"/>
    </location>
</feature>
<sequence length="353" mass="41238">MNKIYKKILMFSSLLSTSLLPILAISCTNSQNNTKDENQLKTIFITDNNTQKEQNWNIFLNYEHVNALLNLVFKNEADKKEYIQKQKNIPDDYLELIKNYLFYINNIVIMYRPESISKGGIFGGGLFGNNKNSKKVVAVSEFKNKLEELYKQNWLWFLFNIDKFVFSYNEDIDQFSGSIDLLTQDTQKNSLENSPFITLNTNQIEKYSIYEDKNDDSLNYIVYLLTKQGLILNIQLTQELDNPIDEEDEEYEDEDETNDTDSQNVQSKTKDNPVQNPIEVEISPFAEIYPSFFENQSLIKDFDLLNYVRAQIFSKNIGSSKKAFKIHFDDKYGGSPKRFTLVYVNNENTYKEA</sequence>
<feature type="signal peptide" evidence="2">
    <location>
        <begin position="1"/>
        <end position="24"/>
    </location>
</feature>
<reference evidence="3 4" key="1">
    <citation type="submission" date="2020-05" db="EMBL/GenBank/DDBJ databases">
        <title>Novel Mycoplasma species detected in Mirounga angustirostris (northern elephant seal) from the USA.</title>
        <authorList>
            <person name="Volokhov D.V."/>
        </authorList>
    </citation>
    <scope>NUCLEOTIDE SEQUENCE [LARGE SCALE GENOMIC DNA]</scope>
    <source>
        <strain evidence="3 4">Mirounga ES2806-NAS</strain>
    </source>
</reference>
<proteinExistence type="predicted"/>
<evidence type="ECO:0000313" key="3">
    <source>
        <dbReference type="EMBL" id="QJR44202.1"/>
    </source>
</evidence>
<organism evidence="3 4">
    <name type="scientific">Mycoplasma miroungirhinis</name>
    <dbReference type="NCBI Taxonomy" id="754516"/>
    <lineage>
        <taxon>Bacteria</taxon>
        <taxon>Bacillati</taxon>
        <taxon>Mycoplasmatota</taxon>
        <taxon>Mollicutes</taxon>
        <taxon>Mycoplasmataceae</taxon>
        <taxon>Mycoplasma</taxon>
    </lineage>
</organism>
<dbReference type="AlphaFoldDB" id="A0A6M4JGR3"/>
<accession>A0A6M4JGR3</accession>
<evidence type="ECO:0000256" key="2">
    <source>
        <dbReference type="SAM" id="SignalP"/>
    </source>
</evidence>
<evidence type="ECO:0000256" key="1">
    <source>
        <dbReference type="SAM" id="MobiDB-lite"/>
    </source>
</evidence>
<dbReference type="EMBL" id="CP053097">
    <property type="protein sequence ID" value="QJR44202.1"/>
    <property type="molecule type" value="Genomic_DNA"/>
</dbReference>
<keyword evidence="4" id="KW-1185">Reference proteome</keyword>
<dbReference type="NCBIfam" id="TIGR04313">
    <property type="entry name" value="aro_clust_Mycop"/>
    <property type="match status" value="1"/>
</dbReference>
<protein>
    <recommendedName>
        <fullName evidence="5">Lipoprotein</fullName>
    </recommendedName>
</protein>
<evidence type="ECO:0008006" key="5">
    <source>
        <dbReference type="Google" id="ProtNLM"/>
    </source>
</evidence>